<keyword evidence="1" id="KW-0472">Membrane</keyword>
<feature type="transmembrane region" description="Helical" evidence="1">
    <location>
        <begin position="900"/>
        <end position="922"/>
    </location>
</feature>
<accession>A0A8A7KLM6</accession>
<keyword evidence="1" id="KW-0812">Transmembrane</keyword>
<feature type="transmembrane region" description="Helical" evidence="1">
    <location>
        <begin position="974"/>
        <end position="1000"/>
    </location>
</feature>
<feature type="transmembrane region" description="Helical" evidence="1">
    <location>
        <begin position="12"/>
        <end position="34"/>
    </location>
</feature>
<dbReference type="RefSeq" id="WP_230867137.1">
    <property type="nucleotide sequence ID" value="NZ_CP046640.1"/>
</dbReference>
<evidence type="ECO:0000256" key="1">
    <source>
        <dbReference type="SAM" id="Phobius"/>
    </source>
</evidence>
<feature type="transmembrane region" description="Helical" evidence="1">
    <location>
        <begin position="943"/>
        <end position="962"/>
    </location>
</feature>
<dbReference type="Gene3D" id="3.30.2090.10">
    <property type="entry name" value="Multidrug efflux transporter AcrB TolC docking domain, DN and DC subdomains"/>
    <property type="match status" value="2"/>
</dbReference>
<reference evidence="2" key="1">
    <citation type="submission" date="2019-12" db="EMBL/GenBank/DDBJ databases">
        <authorList>
            <person name="zhang j."/>
            <person name="sun C.M."/>
        </authorList>
    </citation>
    <scope>NUCLEOTIDE SEQUENCE</scope>
    <source>
        <strain evidence="2">NS-1</strain>
    </source>
</reference>
<dbReference type="Gene3D" id="3.30.70.1320">
    <property type="entry name" value="Multidrug efflux transporter AcrB pore domain like"/>
    <property type="match status" value="1"/>
</dbReference>
<feature type="transmembrane region" description="Helical" evidence="1">
    <location>
        <begin position="356"/>
        <end position="376"/>
    </location>
</feature>
<dbReference type="InterPro" id="IPR027463">
    <property type="entry name" value="AcrB_DN_DC_subdom"/>
</dbReference>
<protein>
    <submittedName>
        <fullName evidence="2">MMPL family transporter</fullName>
    </submittedName>
</protein>
<dbReference type="PANTHER" id="PTHR32063">
    <property type="match status" value="1"/>
</dbReference>
<dbReference type="Gene3D" id="1.20.1640.10">
    <property type="entry name" value="Multidrug efflux transporter AcrB transmembrane domain"/>
    <property type="match status" value="2"/>
</dbReference>
<feature type="transmembrane region" description="Helical" evidence="1">
    <location>
        <begin position="843"/>
        <end position="860"/>
    </location>
</feature>
<keyword evidence="3" id="KW-1185">Reference proteome</keyword>
<feature type="transmembrane region" description="Helical" evidence="1">
    <location>
        <begin position="459"/>
        <end position="481"/>
    </location>
</feature>
<feature type="transmembrane region" description="Helical" evidence="1">
    <location>
        <begin position="427"/>
        <end position="447"/>
    </location>
</feature>
<organism evidence="2 3">
    <name type="scientific">Iocasia fonsfrigidae</name>
    <dbReference type="NCBI Taxonomy" id="2682810"/>
    <lineage>
        <taxon>Bacteria</taxon>
        <taxon>Bacillati</taxon>
        <taxon>Bacillota</taxon>
        <taxon>Clostridia</taxon>
        <taxon>Halanaerobiales</taxon>
        <taxon>Halanaerobiaceae</taxon>
        <taxon>Iocasia</taxon>
    </lineage>
</organism>
<proteinExistence type="predicted"/>
<keyword evidence="1" id="KW-1133">Transmembrane helix</keyword>
<evidence type="ECO:0000313" key="3">
    <source>
        <dbReference type="Proteomes" id="UP000665020"/>
    </source>
</evidence>
<dbReference type="Gene3D" id="3.30.70.1440">
    <property type="entry name" value="Multidrug efflux transporter AcrB pore domain"/>
    <property type="match status" value="1"/>
</dbReference>
<dbReference type="SUPFAM" id="SSF82714">
    <property type="entry name" value="Multidrug efflux transporter AcrB TolC docking domain, DN and DC subdomains"/>
    <property type="match status" value="2"/>
</dbReference>
<feature type="transmembrane region" description="Helical" evidence="1">
    <location>
        <begin position="521"/>
        <end position="542"/>
    </location>
</feature>
<sequence>MKISNFSVDRPVTITMIILAVILIGTMGLVRLSLQQLPDIDVPFLVIYTIYSGASPEEVEESITRPIEENIATLSGLDTLSSTSYEGYSLLRLEMEYGTDVTEAKNDLRDLISRMSDSLPDDADDPQIMTYDLNSQPIIRLSISGENLVELKDIAKNKFKPSLEKIVGVASVDISGGLEREININVNQEQMLGYGLTLNDIASGIKLANSNLSVGSIDEGDKEISLRAEGKFKSVAEIKKITILSSTGEKIPLSEFADVEDTFAEQNDYNFLNGKQSLGLAIRKEGDSNTVDVARDVLAELDSLKKELPNVDVFVVRNNAENIENSVSNVGQNFILGGILAVIILFLFLRNIQSTIVIATAIPTSVIATFALMYFGKLTLNMMSLGGLALGVGMLLDNSIVVLENIYRHRLQGAGKIEAAKEGASEVATAIIASTLTTVAVFLPVVFIQDMLAQLFTPLSLTVAFSLLASLFVALTFVPMLSSKLLHVKEKHRVRENGDSKFGAVKGVYHSILSLTLKHRYLVVAVIFIGLVFFGLGVKIGLIPLKMEYMPSSDQGSINVYLDLPENTRVEKSVSVLKKAEAKLKNIPEIDVVNSSAEENNVEIDLELLDLNQRKRSVDQVAEEVRNRLKDLAGVKIYVAAQNSMMGSRGKGGGDIKINIHGADLQTLSNLSAIIMEQVKATPGTRNIAVSLEDSRAEIKIIPKRKIAKELGFTESGIASAVDDAVDGTTVSTYTEGGEEYDIVLKLEKKQVNTIDKLKELKITSTTGITVPLEQVAGIKKGIGYNTIERENQERVATVSAGIYNRALGDVQAEIERKINSLSIPSGYTITYSGDADDMKSSFGQLASAMILAIILVYMVMAAQFESLIHPFVVMFTVPLSLVGAVLGLTLTGISLSVQGFIGVIMLVGIVVNNAIVMIDYINARRQTEDRKEAILAAGQIRIRPIMMTTLTTVLAMVPMALGIGEGAEQQQPMAIVVIAGLLFSTMLTLIVIPVLYDIVDDIVNSIRNKVKKAIST</sequence>
<dbReference type="Gene3D" id="3.30.70.1430">
    <property type="entry name" value="Multidrug efflux transporter AcrB pore domain"/>
    <property type="match status" value="2"/>
</dbReference>
<feature type="transmembrane region" description="Helical" evidence="1">
    <location>
        <begin position="330"/>
        <end position="349"/>
    </location>
</feature>
<dbReference type="AlphaFoldDB" id="A0A8A7KLM6"/>
<dbReference type="SUPFAM" id="SSF82866">
    <property type="entry name" value="Multidrug efflux transporter AcrB transmembrane domain"/>
    <property type="match status" value="2"/>
</dbReference>
<name>A0A8A7KLM6_9FIRM</name>
<dbReference type="InterPro" id="IPR001036">
    <property type="entry name" value="Acrflvin-R"/>
</dbReference>
<dbReference type="EMBL" id="CP046640">
    <property type="protein sequence ID" value="QTL98742.1"/>
    <property type="molecule type" value="Genomic_DNA"/>
</dbReference>
<dbReference type="GO" id="GO:0005886">
    <property type="term" value="C:plasma membrane"/>
    <property type="evidence" value="ECO:0007669"/>
    <property type="project" value="TreeGrafter"/>
</dbReference>
<evidence type="ECO:0000313" key="2">
    <source>
        <dbReference type="EMBL" id="QTL98742.1"/>
    </source>
</evidence>
<dbReference type="GO" id="GO:0042910">
    <property type="term" value="F:xenobiotic transmembrane transporter activity"/>
    <property type="evidence" value="ECO:0007669"/>
    <property type="project" value="TreeGrafter"/>
</dbReference>
<feature type="transmembrane region" description="Helical" evidence="1">
    <location>
        <begin position="872"/>
        <end position="894"/>
    </location>
</feature>
<gene>
    <name evidence="2" type="ORF">GM661_12585</name>
</gene>
<dbReference type="KEGG" id="ifn:GM661_12585"/>
<feature type="transmembrane region" description="Helical" evidence="1">
    <location>
        <begin position="382"/>
        <end position="406"/>
    </location>
</feature>
<dbReference type="Pfam" id="PF00873">
    <property type="entry name" value="ACR_tran"/>
    <property type="match status" value="1"/>
</dbReference>
<dbReference type="PANTHER" id="PTHR32063:SF0">
    <property type="entry name" value="SWARMING MOTILITY PROTEIN SWRC"/>
    <property type="match status" value="1"/>
</dbReference>
<dbReference type="Proteomes" id="UP000665020">
    <property type="component" value="Chromosome"/>
</dbReference>
<dbReference type="SUPFAM" id="SSF82693">
    <property type="entry name" value="Multidrug efflux transporter AcrB pore domain, PN1, PN2, PC1 and PC2 subdomains"/>
    <property type="match status" value="3"/>
</dbReference>
<dbReference type="PRINTS" id="PR00702">
    <property type="entry name" value="ACRIFLAVINRP"/>
</dbReference>